<organism evidence="10 11">
    <name type="scientific">Salix purpurea</name>
    <name type="common">Purple osier willow</name>
    <dbReference type="NCBI Taxonomy" id="77065"/>
    <lineage>
        <taxon>Eukaryota</taxon>
        <taxon>Viridiplantae</taxon>
        <taxon>Streptophyta</taxon>
        <taxon>Embryophyta</taxon>
        <taxon>Tracheophyta</taxon>
        <taxon>Spermatophyta</taxon>
        <taxon>Magnoliopsida</taxon>
        <taxon>eudicotyledons</taxon>
        <taxon>Gunneridae</taxon>
        <taxon>Pentapetalae</taxon>
        <taxon>rosids</taxon>
        <taxon>fabids</taxon>
        <taxon>Malpighiales</taxon>
        <taxon>Salicaceae</taxon>
        <taxon>Saliceae</taxon>
        <taxon>Salix</taxon>
    </lineage>
</organism>
<comment type="caution">
    <text evidence="10">The sequence shown here is derived from an EMBL/GenBank/DDBJ whole genome shotgun (WGS) entry which is preliminary data.</text>
</comment>
<keyword evidence="5 8" id="KW-0812">Transmembrane</keyword>
<reference evidence="10" key="2">
    <citation type="journal article" date="2023" name="Int. J. Mol. Sci.">
        <title>De Novo Assembly and Annotation of 11 Diverse Shrub Willow (Salix) Genomes Reveals Novel Gene Organization in Sex-Linked Regions.</title>
        <authorList>
            <person name="Hyden B."/>
            <person name="Feng K."/>
            <person name="Yates T.B."/>
            <person name="Jawdy S."/>
            <person name="Cereghino C."/>
            <person name="Smart L.B."/>
            <person name="Muchero W."/>
        </authorList>
    </citation>
    <scope>NUCLEOTIDE SEQUENCE</scope>
    <source>
        <tissue evidence="10">Shoot tip</tissue>
    </source>
</reference>
<gene>
    <name evidence="10" type="ORF">OIU79_003490</name>
</gene>
<evidence type="ECO:0000256" key="3">
    <source>
        <dbReference type="ARBA" id="ARBA00022448"/>
    </source>
</evidence>
<reference evidence="10" key="1">
    <citation type="submission" date="2022-11" db="EMBL/GenBank/DDBJ databases">
        <authorList>
            <person name="Hyden B.L."/>
            <person name="Feng K."/>
            <person name="Yates T."/>
            <person name="Jawdy S."/>
            <person name="Smart L.B."/>
            <person name="Muchero W."/>
        </authorList>
    </citation>
    <scope>NUCLEOTIDE SEQUENCE</scope>
    <source>
        <tissue evidence="10">Shoot tip</tissue>
    </source>
</reference>
<keyword evidence="7 8" id="KW-0472">Membrane</keyword>
<dbReference type="InterPro" id="IPR003020">
    <property type="entry name" value="HCO3_transpt_euk"/>
</dbReference>
<evidence type="ECO:0000256" key="6">
    <source>
        <dbReference type="ARBA" id="ARBA00022989"/>
    </source>
</evidence>
<evidence type="ECO:0000256" key="7">
    <source>
        <dbReference type="ARBA" id="ARBA00023136"/>
    </source>
</evidence>
<feature type="transmembrane region" description="Helical" evidence="8">
    <location>
        <begin position="331"/>
        <end position="351"/>
    </location>
</feature>
<evidence type="ECO:0000313" key="11">
    <source>
        <dbReference type="Proteomes" id="UP001151532"/>
    </source>
</evidence>
<keyword evidence="4" id="KW-0039">Anion exchange</keyword>
<feature type="transmembrane region" description="Helical" evidence="8">
    <location>
        <begin position="36"/>
        <end position="55"/>
    </location>
</feature>
<dbReference type="Pfam" id="PF00955">
    <property type="entry name" value="HCO3_cotransp"/>
    <property type="match status" value="3"/>
</dbReference>
<keyword evidence="6 8" id="KW-1133">Transmembrane helix</keyword>
<dbReference type="Proteomes" id="UP001151532">
    <property type="component" value="Chromosome 18"/>
</dbReference>
<accession>A0A9Q0ULK2</accession>
<dbReference type="InterPro" id="IPR011531">
    <property type="entry name" value="HCO3_transpt-like_TM_dom"/>
</dbReference>
<name>A0A9Q0ULK2_SALPP</name>
<evidence type="ECO:0000259" key="9">
    <source>
        <dbReference type="Pfam" id="PF00955"/>
    </source>
</evidence>
<comment type="subcellular location">
    <subcellularLocation>
        <location evidence="1">Membrane</location>
        <topology evidence="1">Multi-pass membrane protein</topology>
    </subcellularLocation>
</comment>
<feature type="domain" description="Bicarbonate transporter-like transmembrane" evidence="9">
    <location>
        <begin position="7"/>
        <end position="189"/>
    </location>
</feature>
<feature type="transmembrane region" description="Helical" evidence="8">
    <location>
        <begin position="154"/>
        <end position="176"/>
    </location>
</feature>
<dbReference type="GO" id="GO:0005452">
    <property type="term" value="F:solute:inorganic anion antiporter activity"/>
    <property type="evidence" value="ECO:0007669"/>
    <property type="project" value="InterPro"/>
</dbReference>
<evidence type="ECO:0000256" key="2">
    <source>
        <dbReference type="ARBA" id="ARBA00006262"/>
    </source>
</evidence>
<dbReference type="PANTHER" id="PTHR11453">
    <property type="entry name" value="ANION EXCHANGE PROTEIN"/>
    <property type="match status" value="1"/>
</dbReference>
<dbReference type="FunFam" id="1.10.287.570:FF:000004">
    <property type="entry name" value="probable boron transporter 2"/>
    <property type="match status" value="1"/>
</dbReference>
<feature type="transmembrane region" description="Helical" evidence="8">
    <location>
        <begin position="196"/>
        <end position="217"/>
    </location>
</feature>
<comment type="similarity">
    <text evidence="2">Belongs to the anion exchanger (TC 2.A.31.3) family.</text>
</comment>
<dbReference type="EMBL" id="JAPFFK010000012">
    <property type="protein sequence ID" value="KAJ6732380.1"/>
    <property type="molecule type" value="Genomic_DNA"/>
</dbReference>
<evidence type="ECO:0000256" key="1">
    <source>
        <dbReference type="ARBA" id="ARBA00004141"/>
    </source>
</evidence>
<dbReference type="PANTHER" id="PTHR11453:SF131">
    <property type="entry name" value="BORON TRANSPORTER 7-RELATED"/>
    <property type="match status" value="1"/>
</dbReference>
<evidence type="ECO:0000256" key="4">
    <source>
        <dbReference type="ARBA" id="ARBA00022681"/>
    </source>
</evidence>
<evidence type="ECO:0000313" key="10">
    <source>
        <dbReference type="EMBL" id="KAJ6732380.1"/>
    </source>
</evidence>
<keyword evidence="4" id="KW-0406">Ion transport</keyword>
<dbReference type="GO" id="GO:0050801">
    <property type="term" value="P:monoatomic ion homeostasis"/>
    <property type="evidence" value="ECO:0007669"/>
    <property type="project" value="TreeGrafter"/>
</dbReference>
<proteinExistence type="inferred from homology"/>
<evidence type="ECO:0000256" key="8">
    <source>
        <dbReference type="SAM" id="Phobius"/>
    </source>
</evidence>
<feature type="domain" description="Bicarbonate transporter-like transmembrane" evidence="9">
    <location>
        <begin position="195"/>
        <end position="373"/>
    </location>
</feature>
<keyword evidence="11" id="KW-1185">Reference proteome</keyword>
<dbReference type="OrthoDB" id="1735926at2759"/>
<feature type="transmembrane region" description="Helical" evidence="8">
    <location>
        <begin position="229"/>
        <end position="250"/>
    </location>
</feature>
<sequence length="664" mass="74810">MENMKSPFKGIIKDARGRTACYKDDWVSGLCSGLRILAPTFYIFFASALPVIAFGEQLSRDTDGSLSTVETLASTAICGIIHSILGGQPLLILGVAEPTVIMYTYLYNFSKGREELGQKLFLAWAGWVCVWTALLLVLLAIFNAATIISKFTRIAGELFGMLISVLFIQEAVRGVISEFNIPKNESSKLEKYQFQWRYANGLLSVIFSLGVLFTALKSRRARSWRYGTVWLRGFIADYGVPLMVLLWTALSYAKPNEVPSGVPRRVHVPLLWDAETVYHWTVIKDMGKVPLTYIFAAFIPAVMIAGLYFFDHSVASQMAQQKEFNLKNPSSYHYDVFLLGFMTLICGLLGLPPSNGVLPQSPMHTKSLAVLKSQLIRKKMVKSAKECIGQKASNSEIYGRMHAVFIEMDAPAPDVSVNKELENLKQAVMKSDGEEDAKKKFDPEKHIDAYLPVRVNEQRMSNLLQSILVGVSMCALPLIKSIPTSVLWGYFAYMAIDSLPGNQFWERMLLLFITPSRRYKVLEGVHASFVELVPFKQIAIFTIFQIVYFLICFGVTWIPIAGILFPLPFFLLIGIRQRILPQLFQPNHLQELDADEYEEIVGAPARSRSLSIRERAPPDMDSEESEDDFYDAEILDEMTTNRGELKLRTLSFNIRSIHTDKDGI</sequence>
<keyword evidence="3" id="KW-0813">Transport</keyword>
<protein>
    <submittedName>
        <fullName evidence="10">BORON TRANSPORTER 6-RELATED</fullName>
    </submittedName>
</protein>
<dbReference type="AlphaFoldDB" id="A0A9Q0ULK2"/>
<dbReference type="Gene3D" id="1.10.287.570">
    <property type="entry name" value="Helical hairpin bin"/>
    <property type="match status" value="1"/>
</dbReference>
<evidence type="ECO:0000256" key="5">
    <source>
        <dbReference type="ARBA" id="ARBA00022692"/>
    </source>
</evidence>
<feature type="transmembrane region" description="Helical" evidence="8">
    <location>
        <begin position="291"/>
        <end position="310"/>
    </location>
</feature>
<feature type="transmembrane region" description="Helical" evidence="8">
    <location>
        <begin position="546"/>
        <end position="573"/>
    </location>
</feature>
<feature type="transmembrane region" description="Helical" evidence="8">
    <location>
        <begin position="90"/>
        <end position="109"/>
    </location>
</feature>
<feature type="domain" description="Bicarbonate transporter-like transmembrane" evidence="9">
    <location>
        <begin position="453"/>
        <end position="595"/>
    </location>
</feature>
<dbReference type="GO" id="GO:0006820">
    <property type="term" value="P:monoatomic anion transport"/>
    <property type="evidence" value="ECO:0007669"/>
    <property type="project" value="InterPro"/>
</dbReference>
<dbReference type="GO" id="GO:0005886">
    <property type="term" value="C:plasma membrane"/>
    <property type="evidence" value="ECO:0007669"/>
    <property type="project" value="TreeGrafter"/>
</dbReference>
<feature type="transmembrane region" description="Helical" evidence="8">
    <location>
        <begin position="121"/>
        <end position="142"/>
    </location>
</feature>